<protein>
    <submittedName>
        <fullName evidence="1">Uncharacterized protein</fullName>
    </submittedName>
</protein>
<evidence type="ECO:0000313" key="1">
    <source>
        <dbReference type="EMBL" id="GAI04337.1"/>
    </source>
</evidence>
<dbReference type="AlphaFoldDB" id="X1KBD1"/>
<sequence length="138" mass="16657">LIECEQAYGESRWTDESWENIYERSWKKRLYEDIDVSQPPYSTRYPWLANLKYDKRLTVVSKNLVYKCDRFLGRGKQELFDNLVTDEDPGFINASNENFMLRDDSYVYDKIPGFQKIPFDRIGLYVDEYRKILPKDNR</sequence>
<reference evidence="1" key="1">
    <citation type="journal article" date="2014" name="Front. Microbiol.">
        <title>High frequency of phylogenetically diverse reductive dehalogenase-homologous genes in deep subseafloor sedimentary metagenomes.</title>
        <authorList>
            <person name="Kawai M."/>
            <person name="Futagami T."/>
            <person name="Toyoda A."/>
            <person name="Takaki Y."/>
            <person name="Nishi S."/>
            <person name="Hori S."/>
            <person name="Arai W."/>
            <person name="Tsubouchi T."/>
            <person name="Morono Y."/>
            <person name="Uchiyama I."/>
            <person name="Ito T."/>
            <person name="Fujiyama A."/>
            <person name="Inagaki F."/>
            <person name="Takami H."/>
        </authorList>
    </citation>
    <scope>NUCLEOTIDE SEQUENCE</scope>
    <source>
        <strain evidence="1">Expedition CK06-06</strain>
    </source>
</reference>
<name>X1KBD1_9ZZZZ</name>
<organism evidence="1">
    <name type="scientific">marine sediment metagenome</name>
    <dbReference type="NCBI Taxonomy" id="412755"/>
    <lineage>
        <taxon>unclassified sequences</taxon>
        <taxon>metagenomes</taxon>
        <taxon>ecological metagenomes</taxon>
    </lineage>
</organism>
<comment type="caution">
    <text evidence="1">The sequence shown here is derived from an EMBL/GenBank/DDBJ whole genome shotgun (WGS) entry which is preliminary data.</text>
</comment>
<feature type="non-terminal residue" evidence="1">
    <location>
        <position position="1"/>
    </location>
</feature>
<dbReference type="EMBL" id="BARV01007168">
    <property type="protein sequence ID" value="GAI04337.1"/>
    <property type="molecule type" value="Genomic_DNA"/>
</dbReference>
<gene>
    <name evidence="1" type="ORF">S06H3_14643</name>
</gene>
<proteinExistence type="predicted"/>
<accession>X1KBD1</accession>